<accession>C1MZN0</accession>
<dbReference type="EMBL" id="GG663743">
    <property type="protein sequence ID" value="EEH54899.1"/>
    <property type="molecule type" value="Genomic_DNA"/>
</dbReference>
<reference evidence="2 3" key="1">
    <citation type="journal article" date="2009" name="Science">
        <title>Green evolution and dynamic adaptations revealed by genomes of the marine picoeukaryotes Micromonas.</title>
        <authorList>
            <person name="Worden A.Z."/>
            <person name="Lee J.H."/>
            <person name="Mock T."/>
            <person name="Rouze P."/>
            <person name="Simmons M.P."/>
            <person name="Aerts A.L."/>
            <person name="Allen A.E."/>
            <person name="Cuvelier M.L."/>
            <person name="Derelle E."/>
            <person name="Everett M.V."/>
            <person name="Foulon E."/>
            <person name="Grimwood J."/>
            <person name="Gundlach H."/>
            <person name="Henrissat B."/>
            <person name="Napoli C."/>
            <person name="McDonald S.M."/>
            <person name="Parker M.S."/>
            <person name="Rombauts S."/>
            <person name="Salamov A."/>
            <person name="Von Dassow P."/>
            <person name="Badger J.H."/>
            <person name="Coutinho P.M."/>
            <person name="Demir E."/>
            <person name="Dubchak I."/>
            <person name="Gentemann C."/>
            <person name="Eikrem W."/>
            <person name="Gready J.E."/>
            <person name="John U."/>
            <person name="Lanier W."/>
            <person name="Lindquist E.A."/>
            <person name="Lucas S."/>
            <person name="Mayer K.F."/>
            <person name="Moreau H."/>
            <person name="Not F."/>
            <person name="Otillar R."/>
            <person name="Panaud O."/>
            <person name="Pangilinan J."/>
            <person name="Paulsen I."/>
            <person name="Piegu B."/>
            <person name="Poliakov A."/>
            <person name="Robbens S."/>
            <person name="Schmutz J."/>
            <person name="Toulza E."/>
            <person name="Wyss T."/>
            <person name="Zelensky A."/>
            <person name="Zhou K."/>
            <person name="Armbrust E.V."/>
            <person name="Bhattacharya D."/>
            <person name="Goodenough U.W."/>
            <person name="Van de Peer Y."/>
            <person name="Grigoriev I.V."/>
        </authorList>
    </citation>
    <scope>NUCLEOTIDE SEQUENCE [LARGE SCALE GENOMIC DNA]</scope>
    <source>
        <strain evidence="2 3">CCMP1545</strain>
    </source>
</reference>
<feature type="region of interest" description="Disordered" evidence="1">
    <location>
        <begin position="85"/>
        <end position="115"/>
    </location>
</feature>
<dbReference type="OMA" id="GFGPNMP"/>
<dbReference type="Proteomes" id="UP000001876">
    <property type="component" value="Unassembled WGS sequence"/>
</dbReference>
<dbReference type="RefSeq" id="XP_003061249.1">
    <property type="nucleotide sequence ID" value="XM_003061203.1"/>
</dbReference>
<proteinExistence type="predicted"/>
<protein>
    <submittedName>
        <fullName evidence="2">Predicted protein</fullName>
    </submittedName>
</protein>
<evidence type="ECO:0000313" key="3">
    <source>
        <dbReference type="Proteomes" id="UP000001876"/>
    </source>
</evidence>
<name>C1MZN0_MICPC</name>
<dbReference type="OrthoDB" id="10572401at2759"/>
<evidence type="ECO:0000256" key="1">
    <source>
        <dbReference type="SAM" id="MobiDB-lite"/>
    </source>
</evidence>
<gene>
    <name evidence="2" type="ORF">MICPUCDRAFT_60789</name>
</gene>
<sequence length="115" mass="11827">MSALSFSAAVASRPVIARAPTKVARVTGVVALGGFGPNMPKEDYLKKMEAKKKLIAENKAKAAAKKGGATGGFSFGAKKAEAKAAEPKKSGFSFGKKKTAPAPEPKKKGLFGFGK</sequence>
<dbReference type="AlphaFoldDB" id="C1MZN0"/>
<evidence type="ECO:0000313" key="2">
    <source>
        <dbReference type="EMBL" id="EEH54899.1"/>
    </source>
</evidence>
<keyword evidence="3" id="KW-1185">Reference proteome</keyword>
<organism evidence="3">
    <name type="scientific">Micromonas pusilla (strain CCMP1545)</name>
    <name type="common">Picoplanktonic green alga</name>
    <dbReference type="NCBI Taxonomy" id="564608"/>
    <lineage>
        <taxon>Eukaryota</taxon>
        <taxon>Viridiplantae</taxon>
        <taxon>Chlorophyta</taxon>
        <taxon>Mamiellophyceae</taxon>
        <taxon>Mamiellales</taxon>
        <taxon>Mamiellaceae</taxon>
        <taxon>Micromonas</taxon>
    </lineage>
</organism>
<dbReference type="GeneID" id="9686420"/>
<dbReference type="KEGG" id="mpp:MICPUCDRAFT_60789"/>